<dbReference type="GO" id="GO:0031593">
    <property type="term" value="F:polyubiquitin modification-dependent protein binding"/>
    <property type="evidence" value="ECO:0007669"/>
    <property type="project" value="TreeGrafter"/>
</dbReference>
<dbReference type="PANTHER" id="PTHR15204:SF0">
    <property type="entry name" value="LARGE PROLINE-RICH PROTEIN BAG6"/>
    <property type="match status" value="1"/>
</dbReference>
<evidence type="ECO:0000256" key="1">
    <source>
        <dbReference type="SAM" id="Phobius"/>
    </source>
</evidence>
<proteinExistence type="predicted"/>
<dbReference type="PANTHER" id="PTHR15204">
    <property type="entry name" value="LARGE PROLINE-RICH PROTEIN BAG6"/>
    <property type="match status" value="1"/>
</dbReference>
<dbReference type="GO" id="GO:0036503">
    <property type="term" value="P:ERAD pathway"/>
    <property type="evidence" value="ECO:0007669"/>
    <property type="project" value="TreeGrafter"/>
</dbReference>
<dbReference type="Gene3D" id="3.10.20.90">
    <property type="entry name" value="Phosphatidylinositol 3-kinase Catalytic Subunit, Chain A, domain 1"/>
    <property type="match status" value="1"/>
</dbReference>
<reference evidence="3 4" key="1">
    <citation type="journal article" date="2014" name="Nature">
        <title>The genome of the recently domesticated crop plant sugar beet (Beta vulgaris).</title>
        <authorList>
            <person name="Dohm J.C."/>
            <person name="Minoche A.E."/>
            <person name="Holtgrawe D."/>
            <person name="Capella-Gutierrez S."/>
            <person name="Zakrzewski F."/>
            <person name="Tafer H."/>
            <person name="Rupp O."/>
            <person name="Sorensen T.R."/>
            <person name="Stracke R."/>
            <person name="Reinhardt R."/>
            <person name="Goesmann A."/>
            <person name="Kraft T."/>
            <person name="Schulz B."/>
            <person name="Stadler P.F."/>
            <person name="Schmidt T."/>
            <person name="Gabaldon T."/>
            <person name="Lehrach H."/>
            <person name="Weisshaar B."/>
            <person name="Himmelbauer H."/>
        </authorList>
    </citation>
    <scope>NUCLEOTIDE SEQUENCE [LARGE SCALE GENOMIC DNA]</scope>
    <source>
        <tissue evidence="3">Taproot</tissue>
    </source>
</reference>
<evidence type="ECO:0000259" key="2">
    <source>
        <dbReference type="PROSITE" id="PS50053"/>
    </source>
</evidence>
<dbReference type="AlphaFoldDB" id="A0A0J8AYF2"/>
<dbReference type="Proteomes" id="UP000035740">
    <property type="component" value="Unassembled WGS sequence"/>
</dbReference>
<accession>A0A0J8AYF2</accession>
<feature type="non-terminal residue" evidence="3">
    <location>
        <position position="1"/>
    </location>
</feature>
<feature type="non-terminal residue" evidence="3">
    <location>
        <position position="162"/>
    </location>
</feature>
<gene>
    <name evidence="3" type="ORF">BVRB_027340</name>
</gene>
<evidence type="ECO:0000313" key="3">
    <source>
        <dbReference type="EMBL" id="KMS93849.1"/>
    </source>
</evidence>
<sequence>VKVRTVQGQTHTIDDVPEDATVADLKERVASELQVAIPLQRLIFAGRELALGTERLATNNVVDGCTVHLVVRQAPAAAQGQAAAAPAGQPGQDFVAVPIDQGQINVDVLMATLSEQGYATLQLSRTIKMFAIIDCVFLLLFSLGMPMILIAILLPLAGYLGA</sequence>
<feature type="domain" description="Ubiquitin-like" evidence="2">
    <location>
        <begin position="1"/>
        <end position="76"/>
    </location>
</feature>
<dbReference type="GO" id="GO:0051787">
    <property type="term" value="F:misfolded protein binding"/>
    <property type="evidence" value="ECO:0007669"/>
    <property type="project" value="TreeGrafter"/>
</dbReference>
<protein>
    <recommendedName>
        <fullName evidence="2">Ubiquitin-like domain-containing protein</fullName>
    </recommendedName>
</protein>
<organism evidence="3 4">
    <name type="scientific">Beta vulgaris subsp. vulgaris</name>
    <name type="common">Beet</name>
    <dbReference type="NCBI Taxonomy" id="3555"/>
    <lineage>
        <taxon>Eukaryota</taxon>
        <taxon>Viridiplantae</taxon>
        <taxon>Streptophyta</taxon>
        <taxon>Embryophyta</taxon>
        <taxon>Tracheophyta</taxon>
        <taxon>Spermatophyta</taxon>
        <taxon>Magnoliopsida</taxon>
        <taxon>eudicotyledons</taxon>
        <taxon>Gunneridae</taxon>
        <taxon>Pentapetalae</taxon>
        <taxon>Caryophyllales</taxon>
        <taxon>Chenopodiaceae</taxon>
        <taxon>Betoideae</taxon>
        <taxon>Beta</taxon>
    </lineage>
</organism>
<dbReference type="Pfam" id="PF00240">
    <property type="entry name" value="ubiquitin"/>
    <property type="match status" value="1"/>
</dbReference>
<keyword evidence="1" id="KW-0472">Membrane</keyword>
<keyword evidence="4" id="KW-1185">Reference proteome</keyword>
<dbReference type="Gramene" id="KMS93849">
    <property type="protein sequence ID" value="KMS93849"/>
    <property type="gene ID" value="BVRB_027340"/>
</dbReference>
<keyword evidence="1" id="KW-0812">Transmembrane</keyword>
<feature type="transmembrane region" description="Helical" evidence="1">
    <location>
        <begin position="131"/>
        <end position="157"/>
    </location>
</feature>
<dbReference type="OrthoDB" id="419317at2759"/>
<dbReference type="InterPro" id="IPR000626">
    <property type="entry name" value="Ubiquitin-like_dom"/>
</dbReference>
<name>A0A0J8AYF2_BETVV</name>
<keyword evidence="1" id="KW-1133">Transmembrane helix</keyword>
<dbReference type="SMART" id="SM00213">
    <property type="entry name" value="UBQ"/>
    <property type="match status" value="1"/>
</dbReference>
<dbReference type="PROSITE" id="PS50053">
    <property type="entry name" value="UBIQUITIN_2"/>
    <property type="match status" value="1"/>
</dbReference>
<dbReference type="GO" id="GO:0071818">
    <property type="term" value="C:BAT3 complex"/>
    <property type="evidence" value="ECO:0007669"/>
    <property type="project" value="TreeGrafter"/>
</dbReference>
<evidence type="ECO:0000313" key="4">
    <source>
        <dbReference type="Proteomes" id="UP000035740"/>
    </source>
</evidence>
<dbReference type="SUPFAM" id="SSF54236">
    <property type="entry name" value="Ubiquitin-like"/>
    <property type="match status" value="1"/>
</dbReference>
<dbReference type="EMBL" id="KQ098391">
    <property type="protein sequence ID" value="KMS93849.1"/>
    <property type="molecule type" value="Genomic_DNA"/>
</dbReference>
<dbReference type="InterPro" id="IPR029071">
    <property type="entry name" value="Ubiquitin-like_domsf"/>
</dbReference>